<organism evidence="1 2">
    <name type="scientific">Streptomyces dengpaensis</name>
    <dbReference type="NCBI Taxonomy" id="2049881"/>
    <lineage>
        <taxon>Bacteria</taxon>
        <taxon>Bacillati</taxon>
        <taxon>Actinomycetota</taxon>
        <taxon>Actinomycetes</taxon>
        <taxon>Kitasatosporales</taxon>
        <taxon>Streptomycetaceae</taxon>
        <taxon>Streptomyces</taxon>
    </lineage>
</organism>
<evidence type="ECO:0000313" key="1">
    <source>
        <dbReference type="EMBL" id="AVH58396.1"/>
    </source>
</evidence>
<proteinExistence type="predicted"/>
<accession>A0ABN5I5P3</accession>
<reference evidence="1 2" key="1">
    <citation type="submission" date="2018-02" db="EMBL/GenBank/DDBJ databases">
        <title>Complete genome sequence of Streptomyces dengpaensis, the producer of angucyclines.</title>
        <authorList>
            <person name="Yumei L."/>
        </authorList>
    </citation>
    <scope>NUCLEOTIDE SEQUENCE [LARGE SCALE GENOMIC DNA]</scope>
    <source>
        <strain evidence="1 2">XZHG99</strain>
    </source>
</reference>
<gene>
    <name evidence="1" type="ORF">C4B68_24450</name>
</gene>
<dbReference type="RefSeq" id="WP_099504325.1">
    <property type="nucleotide sequence ID" value="NZ_CP026652.1"/>
</dbReference>
<keyword evidence="2" id="KW-1185">Reference proteome</keyword>
<dbReference type="Proteomes" id="UP000238413">
    <property type="component" value="Chromosome"/>
</dbReference>
<name>A0ABN5I5P3_9ACTN</name>
<evidence type="ECO:0000313" key="2">
    <source>
        <dbReference type="Proteomes" id="UP000238413"/>
    </source>
</evidence>
<dbReference type="EMBL" id="CP026652">
    <property type="protein sequence ID" value="AVH58396.1"/>
    <property type="molecule type" value="Genomic_DNA"/>
</dbReference>
<sequence>MKTYAVRGARTKLTGHYRRPGTRDLYCGRPAGAINDYAREVHGFKLCARCVKNEALDRAAATATAEAWLDQAPTEVQQAVTEAAEERAARASVRHYIAREFPLVADLLDIDRKAAEDEARLAAQMVTEAEATAGTWRGEWIGARAASTTPTLFDVDPDTEQGALFA</sequence>
<protein>
    <submittedName>
        <fullName evidence="1">Uncharacterized protein</fullName>
    </submittedName>
</protein>